<dbReference type="InterPro" id="IPR004667">
    <property type="entry name" value="ADP_ATP_car_bac_type"/>
</dbReference>
<evidence type="ECO:0000256" key="11">
    <source>
        <dbReference type="RuleBase" id="RU363121"/>
    </source>
</evidence>
<reference evidence="12 13" key="1">
    <citation type="submission" date="2015-01" db="EMBL/GenBank/DDBJ databases">
        <title>Genome Sequencing of Rickettsiales.</title>
        <authorList>
            <person name="Daugherty S.C."/>
            <person name="Su Q."/>
            <person name="Abolude K."/>
            <person name="Beier-Sexton M."/>
            <person name="Carlyon J.A."/>
            <person name="Carter R."/>
            <person name="Day N.P."/>
            <person name="Dumler S.J."/>
            <person name="Dyachenko V."/>
            <person name="Godinez A."/>
            <person name="Kurtti T.J."/>
            <person name="Lichay M."/>
            <person name="Mullins K.E."/>
            <person name="Ott S."/>
            <person name="Pappas-Brown V."/>
            <person name="Paris D.H."/>
            <person name="Patel P."/>
            <person name="Richards A.L."/>
            <person name="Sadzewicz L."/>
            <person name="Sears K."/>
            <person name="Seidman D."/>
            <person name="Sengamalay N."/>
            <person name="Stenos J."/>
            <person name="Tallon L.J."/>
            <person name="Vincent G."/>
            <person name="Fraser C.M."/>
            <person name="Munderloh U."/>
            <person name="Dunning-Hotopp J.C."/>
        </authorList>
    </citation>
    <scope>NUCLEOTIDE SEQUENCE [LARGE SCALE GENOMIC DNA]</scope>
    <source>
        <strain evidence="12 13">TA716</strain>
    </source>
</reference>
<dbReference type="PANTHER" id="PTHR31187">
    <property type="match status" value="1"/>
</dbReference>
<protein>
    <recommendedName>
        <fullName evidence="11">ADP,ATP carrier protein</fullName>
    </recommendedName>
</protein>
<dbReference type="PATRIC" id="fig|1359175.3.peg.2483"/>
<evidence type="ECO:0000256" key="7">
    <source>
        <dbReference type="ARBA" id="ARBA00022840"/>
    </source>
</evidence>
<keyword evidence="8 11" id="KW-1133">Transmembrane helix</keyword>
<dbReference type="RefSeq" id="WP_045916658.1">
    <property type="nucleotide sequence ID" value="NZ_LAOA01000006.1"/>
</dbReference>
<evidence type="ECO:0000256" key="9">
    <source>
        <dbReference type="ARBA" id="ARBA00023136"/>
    </source>
</evidence>
<feature type="transmembrane region" description="Helical" evidence="11">
    <location>
        <begin position="183"/>
        <end position="206"/>
    </location>
</feature>
<evidence type="ECO:0000256" key="5">
    <source>
        <dbReference type="ARBA" id="ARBA00022692"/>
    </source>
</evidence>
<evidence type="ECO:0000256" key="1">
    <source>
        <dbReference type="ARBA" id="ARBA00004651"/>
    </source>
</evidence>
<keyword evidence="6 11" id="KW-0547">Nucleotide-binding</keyword>
<evidence type="ECO:0000256" key="2">
    <source>
        <dbReference type="ARBA" id="ARBA00007127"/>
    </source>
</evidence>
<keyword evidence="4" id="KW-1003">Cell membrane</keyword>
<dbReference type="NCBIfam" id="TIGR00769">
    <property type="entry name" value="AAA"/>
    <property type="match status" value="1"/>
</dbReference>
<keyword evidence="7 11" id="KW-0067">ATP-binding</keyword>
<feature type="transmembrane region" description="Helical" evidence="11">
    <location>
        <begin position="324"/>
        <end position="342"/>
    </location>
</feature>
<dbReference type="EMBL" id="LAOA01000006">
    <property type="protein sequence ID" value="KJV77329.1"/>
    <property type="molecule type" value="Genomic_DNA"/>
</dbReference>
<dbReference type="AlphaFoldDB" id="A0A0F3PDL6"/>
<evidence type="ECO:0000313" key="13">
    <source>
        <dbReference type="Proteomes" id="UP000033671"/>
    </source>
</evidence>
<feature type="transmembrane region" description="Helical" evidence="11">
    <location>
        <begin position="473"/>
        <end position="492"/>
    </location>
</feature>
<dbReference type="GO" id="GO:0005471">
    <property type="term" value="F:ATP:ADP antiporter activity"/>
    <property type="evidence" value="ECO:0007669"/>
    <property type="project" value="InterPro"/>
</dbReference>
<feature type="transmembrane region" description="Helical" evidence="11">
    <location>
        <begin position="96"/>
        <end position="113"/>
    </location>
</feature>
<organism evidence="12 13">
    <name type="scientific">Orientia tsutsugamushi str. TA716</name>
    <dbReference type="NCBI Taxonomy" id="1359175"/>
    <lineage>
        <taxon>Bacteria</taxon>
        <taxon>Pseudomonadati</taxon>
        <taxon>Pseudomonadota</taxon>
        <taxon>Alphaproteobacteria</taxon>
        <taxon>Rickettsiales</taxon>
        <taxon>Rickettsiaceae</taxon>
        <taxon>Rickettsieae</taxon>
        <taxon>Orientia</taxon>
    </lineage>
</organism>
<dbReference type="InterPro" id="IPR036259">
    <property type="entry name" value="MFS_trans_sf"/>
</dbReference>
<feature type="transmembrane region" description="Helical" evidence="11">
    <location>
        <begin position="349"/>
        <end position="374"/>
    </location>
</feature>
<evidence type="ECO:0000313" key="12">
    <source>
        <dbReference type="EMBL" id="KJV77329.1"/>
    </source>
</evidence>
<evidence type="ECO:0000256" key="10">
    <source>
        <dbReference type="ARBA" id="ARBA00024792"/>
    </source>
</evidence>
<evidence type="ECO:0000256" key="8">
    <source>
        <dbReference type="ARBA" id="ARBA00022989"/>
    </source>
</evidence>
<dbReference type="SUPFAM" id="SSF103473">
    <property type="entry name" value="MFS general substrate transporter"/>
    <property type="match status" value="1"/>
</dbReference>
<gene>
    <name evidence="12" type="ORF">OTSTA716_0333</name>
</gene>
<feature type="transmembrane region" description="Helical" evidence="11">
    <location>
        <begin position="65"/>
        <end position="84"/>
    </location>
</feature>
<proteinExistence type="inferred from homology"/>
<dbReference type="GO" id="GO:0005524">
    <property type="term" value="F:ATP binding"/>
    <property type="evidence" value="ECO:0007669"/>
    <property type="project" value="UniProtKB-KW"/>
</dbReference>
<sequence>MNISKIKLFFSELAIHLWPVHRHELQKFIPTSLLMFFILFNQNILRILKDSIVIPEISAEITSFIKAYCVTPTAALLVILYAYMVNNLNYEKIYRYLTLAFLSFFLCFAFWFYPKASIFHLKVEKVNELMLIYPHFKWYIALAANWSYIIFYVLSELWPNIFYALLFWQLVNEVTTTEEAKRFYMLFSLFGNSSLIVVGLIVMHLASSNSILQGYFLGVSNNILLVQSSIAIMAASSVCSIFLVRFIYYNAIQKTQLQHKMPHEREVRPKMNLRESFKYIISSRYLWLILICTASFGFSMNLVEGIWKAQIKNLYSTTNTYAEFNGSCVVWTGVVIIFLTIIGNSVLRYYSWFVVAIITPIIIITTGTIFFIFVVFDKDILLWVNMLSSAQPIAIAVMAGAIQNIIAKGAKYSIWDTSKEMLYIPLDKELKTKGKAAVDIISAKVGKSSGGLIQSFLFVLFPTASYISLSPVLMLIFIVVCIVWIFAVKQIYSEYKKIA</sequence>
<evidence type="ECO:0000256" key="3">
    <source>
        <dbReference type="ARBA" id="ARBA00022448"/>
    </source>
</evidence>
<dbReference type="Pfam" id="PF03219">
    <property type="entry name" value="TLC"/>
    <property type="match status" value="1"/>
</dbReference>
<feature type="transmembrane region" description="Helical" evidence="11">
    <location>
        <begin position="285"/>
        <end position="304"/>
    </location>
</feature>
<comment type="caution">
    <text evidence="12">The sequence shown here is derived from an EMBL/GenBank/DDBJ whole genome shotgun (WGS) entry which is preliminary data.</text>
</comment>
<accession>A0A0F3PDL6</accession>
<keyword evidence="3 11" id="KW-0813">Transport</keyword>
<dbReference type="PANTHER" id="PTHR31187:SF1">
    <property type="entry name" value="ADP,ATP CARRIER PROTEIN 1"/>
    <property type="match status" value="1"/>
</dbReference>
<comment type="similarity">
    <text evidence="2 11">Belongs to the ADP/ATP translocase tlc family.</text>
</comment>
<evidence type="ECO:0000256" key="4">
    <source>
        <dbReference type="ARBA" id="ARBA00022475"/>
    </source>
</evidence>
<keyword evidence="9 11" id="KW-0472">Membrane</keyword>
<dbReference type="Proteomes" id="UP000033671">
    <property type="component" value="Unassembled WGS sequence"/>
</dbReference>
<name>A0A0F3PDL6_ORITS</name>
<comment type="subcellular location">
    <subcellularLocation>
        <location evidence="1">Cell membrane</location>
        <topology evidence="1">Multi-pass membrane protein</topology>
    </subcellularLocation>
    <subcellularLocation>
        <location evidence="11">Membrane</location>
        <topology evidence="11">Multi-pass membrane protein</topology>
    </subcellularLocation>
</comment>
<keyword evidence="5 11" id="KW-0812">Transmembrane</keyword>
<dbReference type="GO" id="GO:0005886">
    <property type="term" value="C:plasma membrane"/>
    <property type="evidence" value="ECO:0007669"/>
    <property type="project" value="UniProtKB-SubCell"/>
</dbReference>
<feature type="transmembrane region" description="Helical" evidence="11">
    <location>
        <begin position="146"/>
        <end position="171"/>
    </location>
</feature>
<feature type="transmembrane region" description="Helical" evidence="11">
    <location>
        <begin position="380"/>
        <end position="402"/>
    </location>
</feature>
<comment type="function">
    <text evidence="10 11">Provides the rickettsial cell with host ATP in exchange for rickettsial ADP. This is an obligate exchange system. This energy acquiring activity is an important component of rickettsial parasitism.</text>
</comment>
<feature type="transmembrane region" description="Helical" evidence="11">
    <location>
        <begin position="450"/>
        <end position="467"/>
    </location>
</feature>
<feature type="transmembrane region" description="Helical" evidence="11">
    <location>
        <begin position="226"/>
        <end position="248"/>
    </location>
</feature>
<evidence type="ECO:0000256" key="6">
    <source>
        <dbReference type="ARBA" id="ARBA00022741"/>
    </source>
</evidence>